<comment type="caution">
    <text evidence="2">The sequence shown here is derived from an EMBL/GenBank/DDBJ whole genome shotgun (WGS) entry which is preliminary data.</text>
</comment>
<name>A0ABS8VH24_DATST</name>
<organism evidence="2 3">
    <name type="scientific">Datura stramonium</name>
    <name type="common">Jimsonweed</name>
    <name type="synonym">Common thornapple</name>
    <dbReference type="NCBI Taxonomy" id="4076"/>
    <lineage>
        <taxon>Eukaryota</taxon>
        <taxon>Viridiplantae</taxon>
        <taxon>Streptophyta</taxon>
        <taxon>Embryophyta</taxon>
        <taxon>Tracheophyta</taxon>
        <taxon>Spermatophyta</taxon>
        <taxon>Magnoliopsida</taxon>
        <taxon>eudicotyledons</taxon>
        <taxon>Gunneridae</taxon>
        <taxon>Pentapetalae</taxon>
        <taxon>asterids</taxon>
        <taxon>lamiids</taxon>
        <taxon>Solanales</taxon>
        <taxon>Solanaceae</taxon>
        <taxon>Solanoideae</taxon>
        <taxon>Datureae</taxon>
        <taxon>Datura</taxon>
    </lineage>
</organism>
<proteinExistence type="predicted"/>
<feature type="region of interest" description="Disordered" evidence="1">
    <location>
        <begin position="21"/>
        <end position="51"/>
    </location>
</feature>
<evidence type="ECO:0000313" key="2">
    <source>
        <dbReference type="EMBL" id="MCD9645324.1"/>
    </source>
</evidence>
<gene>
    <name evidence="2" type="ORF">HAX54_034162</name>
</gene>
<protein>
    <submittedName>
        <fullName evidence="2">Uncharacterized protein</fullName>
    </submittedName>
</protein>
<accession>A0ABS8VH24</accession>
<dbReference type="Proteomes" id="UP000823775">
    <property type="component" value="Unassembled WGS sequence"/>
</dbReference>
<evidence type="ECO:0000313" key="3">
    <source>
        <dbReference type="Proteomes" id="UP000823775"/>
    </source>
</evidence>
<sequence length="141" mass="15855">MAGNNRVHKCLVVHGEGRRRGGSGCDSQVMERGNDGGRIYSRRKRRSRGEEGLAAGFSVGGEKGERGRCGDRACWCVWRWERREATVNGGHGDGRFALSRPEKIEDERGKGRRWESKSEADKGLYKTCLRLVLCPPHKEQL</sequence>
<reference evidence="2 3" key="1">
    <citation type="journal article" date="2021" name="BMC Genomics">
        <title>Datura genome reveals duplications of psychoactive alkaloid biosynthetic genes and high mutation rate following tissue culture.</title>
        <authorList>
            <person name="Rajewski A."/>
            <person name="Carter-House D."/>
            <person name="Stajich J."/>
            <person name="Litt A."/>
        </authorList>
    </citation>
    <scope>NUCLEOTIDE SEQUENCE [LARGE SCALE GENOMIC DNA]</scope>
    <source>
        <strain evidence="2">AR-01</strain>
    </source>
</reference>
<evidence type="ECO:0000256" key="1">
    <source>
        <dbReference type="SAM" id="MobiDB-lite"/>
    </source>
</evidence>
<keyword evidence="3" id="KW-1185">Reference proteome</keyword>
<dbReference type="EMBL" id="JACEIK010004399">
    <property type="protein sequence ID" value="MCD9645324.1"/>
    <property type="molecule type" value="Genomic_DNA"/>
</dbReference>